<protein>
    <submittedName>
        <fullName evidence="1">Uncharacterized protein</fullName>
    </submittedName>
</protein>
<proteinExistence type="predicted"/>
<gene>
    <name evidence="1" type="ORF">HPB49_014485</name>
</gene>
<comment type="caution">
    <text evidence="1">The sequence shown here is derived from an EMBL/GenBank/DDBJ whole genome shotgun (WGS) entry which is preliminary data.</text>
</comment>
<dbReference type="Proteomes" id="UP000821865">
    <property type="component" value="Chromosome 3"/>
</dbReference>
<organism evidence="1 2">
    <name type="scientific">Dermacentor silvarum</name>
    <name type="common">Tick</name>
    <dbReference type="NCBI Taxonomy" id="543639"/>
    <lineage>
        <taxon>Eukaryota</taxon>
        <taxon>Metazoa</taxon>
        <taxon>Ecdysozoa</taxon>
        <taxon>Arthropoda</taxon>
        <taxon>Chelicerata</taxon>
        <taxon>Arachnida</taxon>
        <taxon>Acari</taxon>
        <taxon>Parasitiformes</taxon>
        <taxon>Ixodida</taxon>
        <taxon>Ixodoidea</taxon>
        <taxon>Ixodidae</taxon>
        <taxon>Rhipicephalinae</taxon>
        <taxon>Dermacentor</taxon>
    </lineage>
</organism>
<keyword evidence="2" id="KW-1185">Reference proteome</keyword>
<reference evidence="1" key="1">
    <citation type="submission" date="2020-05" db="EMBL/GenBank/DDBJ databases">
        <title>Large-scale comparative analyses of tick genomes elucidate their genetic diversity and vector capacities.</title>
        <authorList>
            <person name="Jia N."/>
            <person name="Wang J."/>
            <person name="Shi W."/>
            <person name="Du L."/>
            <person name="Sun Y."/>
            <person name="Zhan W."/>
            <person name="Jiang J."/>
            <person name="Wang Q."/>
            <person name="Zhang B."/>
            <person name="Ji P."/>
            <person name="Sakyi L.B."/>
            <person name="Cui X."/>
            <person name="Yuan T."/>
            <person name="Jiang B."/>
            <person name="Yang W."/>
            <person name="Lam T.T.-Y."/>
            <person name="Chang Q."/>
            <person name="Ding S."/>
            <person name="Wang X."/>
            <person name="Zhu J."/>
            <person name="Ruan X."/>
            <person name="Zhao L."/>
            <person name="Wei J."/>
            <person name="Que T."/>
            <person name="Du C."/>
            <person name="Cheng J."/>
            <person name="Dai P."/>
            <person name="Han X."/>
            <person name="Huang E."/>
            <person name="Gao Y."/>
            <person name="Liu J."/>
            <person name="Shao H."/>
            <person name="Ye R."/>
            <person name="Li L."/>
            <person name="Wei W."/>
            <person name="Wang X."/>
            <person name="Wang C."/>
            <person name="Yang T."/>
            <person name="Huo Q."/>
            <person name="Li W."/>
            <person name="Guo W."/>
            <person name="Chen H."/>
            <person name="Zhou L."/>
            <person name="Ni X."/>
            <person name="Tian J."/>
            <person name="Zhou Y."/>
            <person name="Sheng Y."/>
            <person name="Liu T."/>
            <person name="Pan Y."/>
            <person name="Xia L."/>
            <person name="Li J."/>
            <person name="Zhao F."/>
            <person name="Cao W."/>
        </authorList>
    </citation>
    <scope>NUCLEOTIDE SEQUENCE</scope>
    <source>
        <strain evidence="1">Dsil-2018</strain>
    </source>
</reference>
<evidence type="ECO:0000313" key="1">
    <source>
        <dbReference type="EMBL" id="KAH7959871.1"/>
    </source>
</evidence>
<dbReference type="EMBL" id="CM023472">
    <property type="protein sequence ID" value="KAH7959871.1"/>
    <property type="molecule type" value="Genomic_DNA"/>
</dbReference>
<name>A0ACB8D694_DERSI</name>
<sequence>MADGANPRPVTTALTGPGVPGAPGTTTMPPSMSPTTSWRVIFAACGIPLSLVVAAAIVFAVFYVHERQRNGKQPARKGFCCPDEAREIAEYVNKSASPCQDFFANACSSSISDAVSPEAAVRAQVSETMITGLMPGNVSMREAGRFLNTYYQTCVHAILKQKSFASTLASAVLRHTTGLLSKADSLNAMTFIVAVSLRYYLPSVIRIKYYGAARLYIGTSLICPIDDRYLDDLISTVHAINNNMNTSLTGEQMINMTAVLCKKFRGKVLTKMYNIRNNRSTFSHEVYNIEDLQAAVETYGFTFDDVDTIDVRGARNIRHLYELFTDDTGENSKAAYLLWHTVVSGLRAFNIEAGTVLSRLFETCTSSTIKLSGLWDLFLAELLTSHEKDVQARNVFAAIKDATYEQFKSSPFFESEDADELKRFLKNVSLLLPLFMSKASITVPTATPDFAHNLLNGRAYKLDFKRARLLILAAERIVSYRELKIVEDQYILLLPNMYHLIRTGSTTSKLPNMALLGQLLAEGLWFMAFYNVNWKPRTRANIKNFIDCFTTNYLKDAMYDADAENTIFSALGLSTVLSALNSRVIRNVDIMDGPAALERNIVNDRNPLAMAVKRIKNTGSVIIVFDGLRVPNFVRYGPTLVRCYLYRKQVDVCYVCGKLGHRADVCPAPDCLQCRGCGARNPEEDHNCVPCCKLCGGRHLSADKQCRQRYQLPYVVRVRRQERARAELATAAAEASQLASAPQGSPRRRSRSRSRSRSKQRPSSGTPATGSRSVSREARVRYPAAGGGGGAAGGQTSWADKAKGGISTGRAREQSQEHVCGNRDKDRIAQLERES</sequence>
<evidence type="ECO:0000313" key="2">
    <source>
        <dbReference type="Proteomes" id="UP000821865"/>
    </source>
</evidence>
<accession>A0ACB8D694</accession>